<feature type="region of interest" description="Disordered" evidence="1">
    <location>
        <begin position="106"/>
        <end position="132"/>
    </location>
</feature>
<dbReference type="PROSITE" id="PS50181">
    <property type="entry name" value="FBOX"/>
    <property type="match status" value="1"/>
</dbReference>
<reference evidence="3" key="1">
    <citation type="submission" date="2020-11" db="EMBL/GenBank/DDBJ databases">
        <authorList>
            <person name="Tran Van P."/>
        </authorList>
    </citation>
    <scope>NUCLEOTIDE SEQUENCE</scope>
</reference>
<evidence type="ECO:0000259" key="2">
    <source>
        <dbReference type="PROSITE" id="PS50181"/>
    </source>
</evidence>
<feature type="compositionally biased region" description="Basic and acidic residues" evidence="1">
    <location>
        <begin position="106"/>
        <end position="128"/>
    </location>
</feature>
<name>A0A7R9PBV3_TIMCA</name>
<proteinExistence type="predicted"/>
<sequence length="359" mass="39709">MSLLPHLVGEHMWSHGGILEKLLPHLVGEHMWSHSGILEKLLPHLVGEHMWSHSGILEKLLPHLGGIKHVSGLAEYIMTSNNIVDLPNEMLLKIFMYLPQEDLESRIQDQRGGKEGRHIEQRKGREQRSGTNAEVPELARLSWNIPGPDVCQVKLATVLIWLTPRLVVVAQARRVDACSENELKARDIQFPPEAPVGVLRSLLSENICKSSDHDIKELSCNVSQPSQENRDQCKIDSVTIDGASGLSIPPVVPTSLQSSSSLSKTQSRVASERLKLLPEIESNAAELAAASPRLPSTGRHSVQLGQRLSVLKTLTRHSFLVVTISEGSEARTNTVLVSRDRAESRARPSLGKLRLRDQL</sequence>
<evidence type="ECO:0000256" key="1">
    <source>
        <dbReference type="SAM" id="MobiDB-lite"/>
    </source>
</evidence>
<gene>
    <name evidence="3" type="ORF">TCMB3V08_LOCUS9938</name>
</gene>
<organism evidence="3">
    <name type="scientific">Timema californicum</name>
    <name type="common">California timema</name>
    <name type="synonym">Walking stick</name>
    <dbReference type="NCBI Taxonomy" id="61474"/>
    <lineage>
        <taxon>Eukaryota</taxon>
        <taxon>Metazoa</taxon>
        <taxon>Ecdysozoa</taxon>
        <taxon>Arthropoda</taxon>
        <taxon>Hexapoda</taxon>
        <taxon>Insecta</taxon>
        <taxon>Pterygota</taxon>
        <taxon>Neoptera</taxon>
        <taxon>Polyneoptera</taxon>
        <taxon>Phasmatodea</taxon>
        <taxon>Timematodea</taxon>
        <taxon>Timematoidea</taxon>
        <taxon>Timematidae</taxon>
        <taxon>Timema</taxon>
    </lineage>
</organism>
<dbReference type="InterPro" id="IPR001810">
    <property type="entry name" value="F-box_dom"/>
</dbReference>
<dbReference type="AlphaFoldDB" id="A0A7R9PBV3"/>
<dbReference type="EMBL" id="OE185548">
    <property type="protein sequence ID" value="CAD7577387.1"/>
    <property type="molecule type" value="Genomic_DNA"/>
</dbReference>
<accession>A0A7R9PBV3</accession>
<feature type="domain" description="F-box" evidence="2">
    <location>
        <begin position="80"/>
        <end position="103"/>
    </location>
</feature>
<protein>
    <submittedName>
        <fullName evidence="3">(California timema) hypothetical protein</fullName>
    </submittedName>
</protein>
<evidence type="ECO:0000313" key="3">
    <source>
        <dbReference type="EMBL" id="CAD7577387.1"/>
    </source>
</evidence>